<keyword evidence="2" id="KW-1185">Reference proteome</keyword>
<dbReference type="Proteomes" id="UP000632498">
    <property type="component" value="Unassembled WGS sequence"/>
</dbReference>
<name>A0A917C8V5_9PROT</name>
<sequence length="127" mass="15109">MKRKYIILDGLRMTQQRLQTIKTAYFKLKDIKETADHYKGTYFWKPPSSSGIRRHMERKNHFDECVELAFLNLKINFHLSLSVSCKHVYKTQQITLNGERKTLQIVNRLIEELEDVLIERNIIKEAA</sequence>
<dbReference type="RefSeq" id="WP_188666596.1">
    <property type="nucleotide sequence ID" value="NZ_BMHV01000028.1"/>
</dbReference>
<protein>
    <submittedName>
        <fullName evidence="1">Uncharacterized protein</fullName>
    </submittedName>
</protein>
<comment type="caution">
    <text evidence="1">The sequence shown here is derived from an EMBL/GenBank/DDBJ whole genome shotgun (WGS) entry which is preliminary data.</text>
</comment>
<reference evidence="1" key="1">
    <citation type="journal article" date="2014" name="Int. J. Syst. Evol. Microbiol.">
        <title>Complete genome sequence of Corynebacterium casei LMG S-19264T (=DSM 44701T), isolated from a smear-ripened cheese.</title>
        <authorList>
            <consortium name="US DOE Joint Genome Institute (JGI-PGF)"/>
            <person name="Walter F."/>
            <person name="Albersmeier A."/>
            <person name="Kalinowski J."/>
            <person name="Ruckert C."/>
        </authorList>
    </citation>
    <scope>NUCLEOTIDE SEQUENCE</scope>
    <source>
        <strain evidence="1">CGMCC 1.15254</strain>
    </source>
</reference>
<organism evidence="1 2">
    <name type="scientific">Terasakiella brassicae</name>
    <dbReference type="NCBI Taxonomy" id="1634917"/>
    <lineage>
        <taxon>Bacteria</taxon>
        <taxon>Pseudomonadati</taxon>
        <taxon>Pseudomonadota</taxon>
        <taxon>Alphaproteobacteria</taxon>
        <taxon>Rhodospirillales</taxon>
        <taxon>Terasakiellaceae</taxon>
        <taxon>Terasakiella</taxon>
    </lineage>
</organism>
<proteinExistence type="predicted"/>
<gene>
    <name evidence="1" type="ORF">GCM10011332_29290</name>
</gene>
<accession>A0A917C8V5</accession>
<evidence type="ECO:0000313" key="2">
    <source>
        <dbReference type="Proteomes" id="UP000632498"/>
    </source>
</evidence>
<evidence type="ECO:0000313" key="1">
    <source>
        <dbReference type="EMBL" id="GGF73370.1"/>
    </source>
</evidence>
<dbReference type="AlphaFoldDB" id="A0A917C8V5"/>
<reference evidence="1" key="2">
    <citation type="submission" date="2020-09" db="EMBL/GenBank/DDBJ databases">
        <authorList>
            <person name="Sun Q."/>
            <person name="Zhou Y."/>
        </authorList>
    </citation>
    <scope>NUCLEOTIDE SEQUENCE</scope>
    <source>
        <strain evidence="1">CGMCC 1.15254</strain>
    </source>
</reference>
<dbReference type="EMBL" id="BMHV01000028">
    <property type="protein sequence ID" value="GGF73370.1"/>
    <property type="molecule type" value="Genomic_DNA"/>
</dbReference>